<dbReference type="AlphaFoldDB" id="A0A3P1BUK9"/>
<evidence type="ECO:0000313" key="4">
    <source>
        <dbReference type="Proteomes" id="UP000271925"/>
    </source>
</evidence>
<organism evidence="3 4">
    <name type="scientific">Larkinella rosea</name>
    <dbReference type="NCBI Taxonomy" id="2025312"/>
    <lineage>
        <taxon>Bacteria</taxon>
        <taxon>Pseudomonadati</taxon>
        <taxon>Bacteroidota</taxon>
        <taxon>Cytophagia</taxon>
        <taxon>Cytophagales</taxon>
        <taxon>Spirosomataceae</taxon>
        <taxon>Larkinella</taxon>
    </lineage>
</organism>
<dbReference type="OrthoDB" id="9769182at2"/>
<dbReference type="PANTHER" id="PTHR48080">
    <property type="entry name" value="D-GALACTONATE DEHYDRATASE-RELATED"/>
    <property type="match status" value="1"/>
</dbReference>
<dbReference type="Pfam" id="PF02746">
    <property type="entry name" value="MR_MLE_N"/>
    <property type="match status" value="1"/>
</dbReference>
<name>A0A3P1BUK9_9BACT</name>
<dbReference type="InterPro" id="IPR029017">
    <property type="entry name" value="Enolase-like_N"/>
</dbReference>
<dbReference type="PANTHER" id="PTHR48080:SF2">
    <property type="entry name" value="D-GALACTONATE DEHYDRATASE"/>
    <property type="match status" value="1"/>
</dbReference>
<dbReference type="SUPFAM" id="SSF51604">
    <property type="entry name" value="Enolase C-terminal domain-like"/>
    <property type="match status" value="1"/>
</dbReference>
<sequence>MPHQSPIKVMIITEITTHLIRQSSELWYGSGKIPPGYPPHFDFPLTILHTDQPGLEGYTMDYCPLGQGRASAYAVHDIYYHDLVGKDPLNHEAIWQCFRQKQRHLYNFREAIWGNLDVALWDIKGKVAGLPIAKLLGQYRDKVPAYSTCPPQTITTVEEVAEQVRLKKEHGFRGIKLQLSGGSALDIPRLRMARDIVGSDFPLMVDSSAVLSFEDALKIGYELDELHYEWFEEPFPDAHILQLKKLAEAIRTPVLAAETVGLFELPHYMTEGAIDIVRGDVHHKSGITGILKALGMCEMMGFELELHTAAAPLLDVANLHVGCATRLSRFVESHHPMFRFGLKNDPLEVGSDGYQHCPTGPGLGVELDWEWLDKHTVEVIKGRSY</sequence>
<dbReference type="Gene3D" id="3.20.20.120">
    <property type="entry name" value="Enolase-like C-terminal domain"/>
    <property type="match status" value="1"/>
</dbReference>
<dbReference type="GO" id="GO:0016829">
    <property type="term" value="F:lyase activity"/>
    <property type="evidence" value="ECO:0007669"/>
    <property type="project" value="UniProtKB-KW"/>
</dbReference>
<gene>
    <name evidence="3" type="ORF">EHT25_15100</name>
</gene>
<evidence type="ECO:0000313" key="3">
    <source>
        <dbReference type="EMBL" id="RRB04790.1"/>
    </source>
</evidence>
<dbReference type="GO" id="GO:0016854">
    <property type="term" value="F:racemase and epimerase activity"/>
    <property type="evidence" value="ECO:0007669"/>
    <property type="project" value="UniProtKB-ARBA"/>
</dbReference>
<feature type="domain" description="Mandelate racemase/muconate lactonizing enzyme C-terminal" evidence="2">
    <location>
        <begin position="157"/>
        <end position="253"/>
    </location>
</feature>
<dbReference type="InterPro" id="IPR013342">
    <property type="entry name" value="Mandelate_racemase_C"/>
</dbReference>
<dbReference type="EMBL" id="RQJO01000008">
    <property type="protein sequence ID" value="RRB04790.1"/>
    <property type="molecule type" value="Genomic_DNA"/>
</dbReference>
<keyword evidence="1" id="KW-0456">Lyase</keyword>
<evidence type="ECO:0000256" key="1">
    <source>
        <dbReference type="ARBA" id="ARBA00023239"/>
    </source>
</evidence>
<dbReference type="Proteomes" id="UP000271925">
    <property type="component" value="Unassembled WGS sequence"/>
</dbReference>
<dbReference type="InterPro" id="IPR036849">
    <property type="entry name" value="Enolase-like_C_sf"/>
</dbReference>
<reference evidence="3 4" key="1">
    <citation type="submission" date="2018-11" db="EMBL/GenBank/DDBJ databases">
        <authorList>
            <person name="Zhou Z."/>
            <person name="Wang G."/>
        </authorList>
    </citation>
    <scope>NUCLEOTIDE SEQUENCE [LARGE SCALE GENOMIC DNA]</scope>
    <source>
        <strain evidence="3 4">KCTC52004</strain>
    </source>
</reference>
<dbReference type="InterPro" id="IPR029065">
    <property type="entry name" value="Enolase_C-like"/>
</dbReference>
<keyword evidence="4" id="KW-1185">Reference proteome</keyword>
<dbReference type="Pfam" id="PF13378">
    <property type="entry name" value="MR_MLE_C"/>
    <property type="match status" value="1"/>
</dbReference>
<dbReference type="InterPro" id="IPR034593">
    <property type="entry name" value="DgoD-like"/>
</dbReference>
<dbReference type="InterPro" id="IPR013341">
    <property type="entry name" value="Mandelate_racemase_N_dom"/>
</dbReference>
<evidence type="ECO:0000259" key="2">
    <source>
        <dbReference type="SMART" id="SM00922"/>
    </source>
</evidence>
<proteinExistence type="predicted"/>
<comment type="caution">
    <text evidence="3">The sequence shown here is derived from an EMBL/GenBank/DDBJ whole genome shotgun (WGS) entry which is preliminary data.</text>
</comment>
<dbReference type="SUPFAM" id="SSF54826">
    <property type="entry name" value="Enolase N-terminal domain-like"/>
    <property type="match status" value="1"/>
</dbReference>
<accession>A0A3P1BUK9</accession>
<protein>
    <recommendedName>
        <fullName evidence="2">Mandelate racemase/muconate lactonizing enzyme C-terminal domain-containing protein</fullName>
    </recommendedName>
</protein>
<dbReference type="Gene3D" id="3.30.390.10">
    <property type="entry name" value="Enolase-like, N-terminal domain"/>
    <property type="match status" value="1"/>
</dbReference>
<dbReference type="SMART" id="SM00922">
    <property type="entry name" value="MR_MLE"/>
    <property type="match status" value="1"/>
</dbReference>